<keyword evidence="2" id="KW-1185">Reference proteome</keyword>
<gene>
    <name evidence="1" type="ORF">GCM10025778_14980</name>
</gene>
<evidence type="ECO:0000313" key="1">
    <source>
        <dbReference type="EMBL" id="GAA5226965.1"/>
    </source>
</evidence>
<proteinExistence type="predicted"/>
<dbReference type="Proteomes" id="UP001501257">
    <property type="component" value="Unassembled WGS sequence"/>
</dbReference>
<evidence type="ECO:0000313" key="2">
    <source>
        <dbReference type="Proteomes" id="UP001501257"/>
    </source>
</evidence>
<dbReference type="EMBL" id="BAABLK010000025">
    <property type="protein sequence ID" value="GAA5226965.1"/>
    <property type="molecule type" value="Genomic_DNA"/>
</dbReference>
<name>A0ABP9TLA7_9MICC</name>
<reference evidence="2" key="1">
    <citation type="journal article" date="2019" name="Int. J. Syst. Evol. Microbiol.">
        <title>The Global Catalogue of Microorganisms (GCM) 10K type strain sequencing project: providing services to taxonomists for standard genome sequencing and annotation.</title>
        <authorList>
            <consortium name="The Broad Institute Genomics Platform"/>
            <consortium name="The Broad Institute Genome Sequencing Center for Infectious Disease"/>
            <person name="Wu L."/>
            <person name="Ma J."/>
        </authorList>
    </citation>
    <scope>NUCLEOTIDE SEQUENCE [LARGE SCALE GENOMIC DNA]</scope>
    <source>
        <strain evidence="2">JCM 18952</strain>
    </source>
</reference>
<comment type="caution">
    <text evidence="1">The sequence shown here is derived from an EMBL/GenBank/DDBJ whole genome shotgun (WGS) entry which is preliminary data.</text>
</comment>
<protein>
    <recommendedName>
        <fullName evidence="3">Antitoxin</fullName>
    </recommendedName>
</protein>
<accession>A0ABP9TLA7</accession>
<organism evidence="1 2">
    <name type="scientific">Paeniglutamicibacter antarcticus</name>
    <dbReference type="NCBI Taxonomy" id="494023"/>
    <lineage>
        <taxon>Bacteria</taxon>
        <taxon>Bacillati</taxon>
        <taxon>Actinomycetota</taxon>
        <taxon>Actinomycetes</taxon>
        <taxon>Micrococcales</taxon>
        <taxon>Micrococcaceae</taxon>
        <taxon>Paeniglutamicibacter</taxon>
    </lineage>
</organism>
<evidence type="ECO:0008006" key="3">
    <source>
        <dbReference type="Google" id="ProtNLM"/>
    </source>
</evidence>
<dbReference type="RefSeq" id="WP_283457452.1">
    <property type="nucleotide sequence ID" value="NZ_BAABLK010000025.1"/>
</dbReference>
<sequence length="96" mass="10632">MSTFLEVQPTAEFRTSVPAILRRFRTDHAAATPVVFGANRRPEAVVIPFELYSELLPIMEDLEIARLVRERQEAGPAVPLADVAAKFGITIDEPKA</sequence>